<evidence type="ECO:0000313" key="2">
    <source>
        <dbReference type="Proteomes" id="UP000593574"/>
    </source>
</evidence>
<protein>
    <submittedName>
        <fullName evidence="1">Uncharacterized protein</fullName>
    </submittedName>
</protein>
<accession>A0A7J9ACD3</accession>
<comment type="caution">
    <text evidence="1">The sequence shown here is derived from an EMBL/GenBank/DDBJ whole genome shotgun (WGS) entry which is preliminary data.</text>
</comment>
<name>A0A7J9ACD3_9ROSI</name>
<reference evidence="1 2" key="1">
    <citation type="journal article" date="2019" name="Genome Biol. Evol.">
        <title>Insights into the evolution of the New World diploid cottons (Gossypium, subgenus Houzingenia) based on genome sequencing.</title>
        <authorList>
            <person name="Grover C.E."/>
            <person name="Arick M.A. 2nd"/>
            <person name="Thrash A."/>
            <person name="Conover J.L."/>
            <person name="Sanders W.S."/>
            <person name="Peterson D.G."/>
            <person name="Frelichowski J.E."/>
            <person name="Scheffler J.A."/>
            <person name="Scheffler B.E."/>
            <person name="Wendel J.F."/>
        </authorList>
    </citation>
    <scope>NUCLEOTIDE SEQUENCE [LARGE SCALE GENOMIC DNA]</scope>
    <source>
        <strain evidence="1">4</strain>
        <tissue evidence="1">Leaf</tissue>
    </source>
</reference>
<sequence>MSYTRSSITVDRNILEGSWFFARGPCRPRV</sequence>
<gene>
    <name evidence="1" type="ORF">Golax_008743</name>
</gene>
<dbReference type="AlphaFoldDB" id="A0A7J9ACD3"/>
<dbReference type="EMBL" id="JABEZV010000009">
    <property type="protein sequence ID" value="MBA0721174.1"/>
    <property type="molecule type" value="Genomic_DNA"/>
</dbReference>
<organism evidence="1 2">
    <name type="scientific">Gossypium laxum</name>
    <dbReference type="NCBI Taxonomy" id="34288"/>
    <lineage>
        <taxon>Eukaryota</taxon>
        <taxon>Viridiplantae</taxon>
        <taxon>Streptophyta</taxon>
        <taxon>Embryophyta</taxon>
        <taxon>Tracheophyta</taxon>
        <taxon>Spermatophyta</taxon>
        <taxon>Magnoliopsida</taxon>
        <taxon>eudicotyledons</taxon>
        <taxon>Gunneridae</taxon>
        <taxon>Pentapetalae</taxon>
        <taxon>rosids</taxon>
        <taxon>malvids</taxon>
        <taxon>Malvales</taxon>
        <taxon>Malvaceae</taxon>
        <taxon>Malvoideae</taxon>
        <taxon>Gossypium</taxon>
    </lineage>
</organism>
<keyword evidence="2" id="KW-1185">Reference proteome</keyword>
<proteinExistence type="predicted"/>
<evidence type="ECO:0000313" key="1">
    <source>
        <dbReference type="EMBL" id="MBA0721174.1"/>
    </source>
</evidence>
<dbReference type="Proteomes" id="UP000593574">
    <property type="component" value="Unassembled WGS sequence"/>
</dbReference>